<dbReference type="Proteomes" id="UP000030635">
    <property type="component" value="Chromosome"/>
</dbReference>
<dbReference type="PROSITE" id="PS51071">
    <property type="entry name" value="HTH_RPIR"/>
    <property type="match status" value="1"/>
</dbReference>
<dbReference type="GO" id="GO:0003677">
    <property type="term" value="F:DNA binding"/>
    <property type="evidence" value="ECO:0007669"/>
    <property type="project" value="UniProtKB-KW"/>
</dbReference>
<dbReference type="GO" id="GO:1901135">
    <property type="term" value="P:carbohydrate derivative metabolic process"/>
    <property type="evidence" value="ECO:0007669"/>
    <property type="project" value="InterPro"/>
</dbReference>
<dbReference type="PROSITE" id="PS51464">
    <property type="entry name" value="SIS"/>
    <property type="match status" value="1"/>
</dbReference>
<evidence type="ECO:0000256" key="1">
    <source>
        <dbReference type="ARBA" id="ARBA00023015"/>
    </source>
</evidence>
<dbReference type="InterPro" id="IPR047640">
    <property type="entry name" value="RpiR-like"/>
</dbReference>
<dbReference type="KEGG" id="cbv:U729_334"/>
<dbReference type="InterPro" id="IPR046348">
    <property type="entry name" value="SIS_dom_sf"/>
</dbReference>
<dbReference type="Gene3D" id="3.40.50.10490">
    <property type="entry name" value="Glucose-6-phosphate isomerase like protein, domain 1"/>
    <property type="match status" value="1"/>
</dbReference>
<keyword evidence="7" id="KW-1185">Reference proteome</keyword>
<dbReference type="Pfam" id="PF01418">
    <property type="entry name" value="HTH_6"/>
    <property type="match status" value="1"/>
</dbReference>
<keyword evidence="3" id="KW-0804">Transcription</keyword>
<dbReference type="SUPFAM" id="SSF53697">
    <property type="entry name" value="SIS domain"/>
    <property type="match status" value="1"/>
</dbReference>
<dbReference type="CDD" id="cd05013">
    <property type="entry name" value="SIS_RpiR"/>
    <property type="match status" value="1"/>
</dbReference>
<dbReference type="eggNOG" id="COG1737">
    <property type="taxonomic scope" value="Bacteria"/>
</dbReference>
<dbReference type="STRING" id="1561.NPD11_2669"/>
<evidence type="ECO:0000256" key="2">
    <source>
        <dbReference type="ARBA" id="ARBA00023125"/>
    </source>
</evidence>
<feature type="domain" description="HTH rpiR-type" evidence="4">
    <location>
        <begin position="3"/>
        <end position="76"/>
    </location>
</feature>
<evidence type="ECO:0000259" key="4">
    <source>
        <dbReference type="PROSITE" id="PS51071"/>
    </source>
</evidence>
<dbReference type="SUPFAM" id="SSF46689">
    <property type="entry name" value="Homeodomain-like"/>
    <property type="match status" value="1"/>
</dbReference>
<dbReference type="GO" id="GO:0003700">
    <property type="term" value="F:DNA-binding transcription factor activity"/>
    <property type="evidence" value="ECO:0007669"/>
    <property type="project" value="InterPro"/>
</dbReference>
<dbReference type="RefSeq" id="WP_039311185.1">
    <property type="nucleotide sequence ID" value="NZ_CP006905.1"/>
</dbReference>
<evidence type="ECO:0000256" key="3">
    <source>
        <dbReference type="ARBA" id="ARBA00023163"/>
    </source>
</evidence>
<sequence length="265" mass="30825">MKKEIVLRINHSKINFTFVEETIAQYFLDEKPVLPINKLSKELNVSNASITRFCKKIGLSNYKELIYLYNEHLKNKKDHSLNNIAIDLQTEYFNLFDDIDKNFDEEKIERVCEEIHSHRLINIFALGLSATAAQDFKFRFSRMGKFIEVIHDRSAIEMATKILEKGDLVFLFTLRGNKALEKIGEELKEKDITIITITANKKSSLNETSDITINTSNFKGEESTGILSAQIPILVQIDLIHYYYIRKYKEVLNSWVSTEKVFNKE</sequence>
<dbReference type="InterPro" id="IPR036388">
    <property type="entry name" value="WH-like_DNA-bd_sf"/>
</dbReference>
<dbReference type="EMBL" id="CP006905">
    <property type="protein sequence ID" value="AIY84569.1"/>
    <property type="molecule type" value="Genomic_DNA"/>
</dbReference>
<reference evidence="6 7" key="1">
    <citation type="journal article" date="2015" name="Infect. Genet. Evol.">
        <title>Genomic sequences of six botulinum neurotoxin-producing strains representing three clostridial species illustrate the mobility and diversity of botulinum neurotoxin genes.</title>
        <authorList>
            <person name="Smith T.J."/>
            <person name="Hill K.K."/>
            <person name="Xie G."/>
            <person name="Foley B.T."/>
            <person name="Williamson C.H."/>
            <person name="Foster J.T."/>
            <person name="Johnson S.L."/>
            <person name="Chertkov O."/>
            <person name="Teshima H."/>
            <person name="Gibbons H.S."/>
            <person name="Johnsky L.A."/>
            <person name="Karavis M.A."/>
            <person name="Smith L.A."/>
        </authorList>
    </citation>
    <scope>NUCLEOTIDE SEQUENCE [LARGE SCALE GENOMIC DNA]</scope>
    <source>
        <strain evidence="6">Sullivan</strain>
    </source>
</reference>
<dbReference type="HOGENOM" id="CLU_055769_0_3_9"/>
<keyword evidence="2" id="KW-0238">DNA-binding</keyword>
<dbReference type="AlphaFoldDB" id="A0A0A7FY44"/>
<name>A0A0A7FY44_9CLOT</name>
<accession>A0A0A7FY44</accession>
<dbReference type="InterPro" id="IPR001347">
    <property type="entry name" value="SIS_dom"/>
</dbReference>
<dbReference type="OrthoDB" id="63027at2"/>
<dbReference type="PANTHER" id="PTHR30514:SF10">
    <property type="entry name" value="MURR_RPIR FAMILY TRANSCRIPTIONAL REGULATOR"/>
    <property type="match status" value="1"/>
</dbReference>
<organism evidence="6 7">
    <name type="scientific">Clostridium baratii str. Sullivan</name>
    <dbReference type="NCBI Taxonomy" id="1415775"/>
    <lineage>
        <taxon>Bacteria</taxon>
        <taxon>Bacillati</taxon>
        <taxon>Bacillota</taxon>
        <taxon>Clostridia</taxon>
        <taxon>Eubacteriales</taxon>
        <taxon>Clostridiaceae</taxon>
        <taxon>Clostridium</taxon>
    </lineage>
</organism>
<gene>
    <name evidence="6" type="ORF">U729_334</name>
</gene>
<feature type="domain" description="SIS" evidence="5">
    <location>
        <begin position="111"/>
        <end position="250"/>
    </location>
</feature>
<dbReference type="InterPro" id="IPR009057">
    <property type="entry name" value="Homeodomain-like_sf"/>
</dbReference>
<evidence type="ECO:0000313" key="6">
    <source>
        <dbReference type="EMBL" id="AIY84569.1"/>
    </source>
</evidence>
<dbReference type="Pfam" id="PF01380">
    <property type="entry name" value="SIS"/>
    <property type="match status" value="1"/>
</dbReference>
<dbReference type="PANTHER" id="PTHR30514">
    <property type="entry name" value="GLUCOKINASE"/>
    <property type="match status" value="1"/>
</dbReference>
<dbReference type="InterPro" id="IPR000281">
    <property type="entry name" value="HTH_RpiR"/>
</dbReference>
<dbReference type="GO" id="GO:0097367">
    <property type="term" value="F:carbohydrate derivative binding"/>
    <property type="evidence" value="ECO:0007669"/>
    <property type="project" value="InterPro"/>
</dbReference>
<protein>
    <submittedName>
        <fullName evidence="6">SIS domain protein</fullName>
    </submittedName>
</protein>
<keyword evidence="1" id="KW-0805">Transcription regulation</keyword>
<evidence type="ECO:0000259" key="5">
    <source>
        <dbReference type="PROSITE" id="PS51464"/>
    </source>
</evidence>
<proteinExistence type="predicted"/>
<dbReference type="Gene3D" id="1.10.10.10">
    <property type="entry name" value="Winged helix-like DNA-binding domain superfamily/Winged helix DNA-binding domain"/>
    <property type="match status" value="1"/>
</dbReference>
<dbReference type="InterPro" id="IPR035472">
    <property type="entry name" value="RpiR-like_SIS"/>
</dbReference>
<evidence type="ECO:0000313" key="7">
    <source>
        <dbReference type="Proteomes" id="UP000030635"/>
    </source>
</evidence>